<organism evidence="11 12">
    <name type="scientific">Discina gigas</name>
    <dbReference type="NCBI Taxonomy" id="1032678"/>
    <lineage>
        <taxon>Eukaryota</taxon>
        <taxon>Fungi</taxon>
        <taxon>Dikarya</taxon>
        <taxon>Ascomycota</taxon>
        <taxon>Pezizomycotina</taxon>
        <taxon>Pezizomycetes</taxon>
        <taxon>Pezizales</taxon>
        <taxon>Discinaceae</taxon>
        <taxon>Discina</taxon>
    </lineage>
</organism>
<evidence type="ECO:0000256" key="3">
    <source>
        <dbReference type="ARBA" id="ARBA00022448"/>
    </source>
</evidence>
<proteinExistence type="inferred from homology"/>
<feature type="topological domain" description="Lumenal" evidence="8">
    <location>
        <begin position="1"/>
        <end position="4"/>
    </location>
</feature>
<dbReference type="InterPro" id="IPR028945">
    <property type="entry name" value="Get1"/>
</dbReference>
<dbReference type="InterPro" id="IPR027538">
    <property type="entry name" value="Get1_fungi"/>
</dbReference>
<name>A0ABR3GRV7_9PEZI</name>
<keyword evidence="12" id="KW-1185">Reference proteome</keyword>
<evidence type="ECO:0000256" key="9">
    <source>
        <dbReference type="SAM" id="Phobius"/>
    </source>
</evidence>
<protein>
    <submittedName>
        <fullName evidence="11">GET complex subunit get1</fullName>
    </submittedName>
</protein>
<keyword evidence="4 8" id="KW-0812">Transmembrane</keyword>
<dbReference type="HAMAP" id="MF_03113">
    <property type="entry name" value="Get1"/>
    <property type="match status" value="1"/>
</dbReference>
<dbReference type="Pfam" id="PF04420">
    <property type="entry name" value="CHD5"/>
    <property type="match status" value="1"/>
</dbReference>
<keyword evidence="5 8" id="KW-0256">Endoplasmic reticulum</keyword>
<evidence type="ECO:0000313" key="12">
    <source>
        <dbReference type="Proteomes" id="UP001447188"/>
    </source>
</evidence>
<evidence type="ECO:0000313" key="11">
    <source>
        <dbReference type="EMBL" id="KAL0638472.1"/>
    </source>
</evidence>
<evidence type="ECO:0000256" key="5">
    <source>
        <dbReference type="ARBA" id="ARBA00022824"/>
    </source>
</evidence>
<comment type="similarity">
    <text evidence="2 8">Belongs to the WRB/GET1 family.</text>
</comment>
<sequence>MVSLLALVVILAVVTHIVNTIGAQQINNLLWSLYNFLPISPCRADVASQRGLQREVVASRTQLRATSSQDEFAKWAKLRRTLDKKVADLEQLTASISSARQQFDSKTRILRWILTSGLRILIQFWYTREAVFWIPGGWVPGYVEWGLSFPKAPIGSVSIQVWSFAVGQVVTLLSGLVAYVFALFAARFMAPRLVPVLEEEEEEVKSI</sequence>
<dbReference type="PANTHER" id="PTHR42650">
    <property type="entry name" value="TAIL-ANCHORED PROTEIN INSERTION RECEPTOR WRB"/>
    <property type="match status" value="1"/>
</dbReference>
<keyword evidence="6 8" id="KW-1133">Transmembrane helix</keyword>
<evidence type="ECO:0000256" key="8">
    <source>
        <dbReference type="HAMAP-Rule" id="MF_03113"/>
    </source>
</evidence>
<dbReference type="InterPro" id="IPR029012">
    <property type="entry name" value="Helix_hairpin_bin_sf"/>
</dbReference>
<feature type="chain" id="PRO_5045516464" evidence="10">
    <location>
        <begin position="24"/>
        <end position="207"/>
    </location>
</feature>
<comment type="caution">
    <text evidence="8">Lacks conserved residue(s) required for the propagation of feature annotation.</text>
</comment>
<evidence type="ECO:0000256" key="6">
    <source>
        <dbReference type="ARBA" id="ARBA00022989"/>
    </source>
</evidence>
<evidence type="ECO:0000256" key="2">
    <source>
        <dbReference type="ARBA" id="ARBA00010799"/>
    </source>
</evidence>
<keyword evidence="10" id="KW-0732">Signal</keyword>
<reference evidence="11 12" key="1">
    <citation type="submission" date="2024-02" db="EMBL/GenBank/DDBJ databases">
        <title>Discinaceae phylogenomics.</title>
        <authorList>
            <person name="Dirks A.C."/>
            <person name="James T.Y."/>
        </authorList>
    </citation>
    <scope>NUCLEOTIDE SEQUENCE [LARGE SCALE GENOMIC DNA]</scope>
    <source>
        <strain evidence="11 12">ACD0624</strain>
    </source>
</reference>
<dbReference type="PANTHER" id="PTHR42650:SF1">
    <property type="entry name" value="GUIDED ENTRY OF TAIL-ANCHORED PROTEINS FACTOR 1"/>
    <property type="match status" value="1"/>
</dbReference>
<feature type="topological domain" description="Cytoplasmic" evidence="8">
    <location>
        <begin position="174"/>
        <end position="207"/>
    </location>
</feature>
<keyword evidence="3 8" id="KW-0813">Transport</keyword>
<dbReference type="EMBL" id="JBBBZM010000021">
    <property type="protein sequence ID" value="KAL0638472.1"/>
    <property type="molecule type" value="Genomic_DNA"/>
</dbReference>
<feature type="transmembrane region" description="Helical" evidence="9">
    <location>
        <begin position="161"/>
        <end position="184"/>
    </location>
</feature>
<evidence type="ECO:0000256" key="7">
    <source>
        <dbReference type="ARBA" id="ARBA00023136"/>
    </source>
</evidence>
<dbReference type="Gene3D" id="1.10.287.660">
    <property type="entry name" value="Helix hairpin bin"/>
    <property type="match status" value="1"/>
</dbReference>
<dbReference type="Proteomes" id="UP001447188">
    <property type="component" value="Unassembled WGS sequence"/>
</dbReference>
<evidence type="ECO:0000256" key="4">
    <source>
        <dbReference type="ARBA" id="ARBA00022692"/>
    </source>
</evidence>
<comment type="caution">
    <text evidence="11">The sequence shown here is derived from an EMBL/GenBank/DDBJ whole genome shotgun (WGS) entry which is preliminary data.</text>
</comment>
<gene>
    <name evidence="8 11" type="primary">GET1</name>
    <name evidence="11" type="ORF">Q9L58_002408</name>
</gene>
<evidence type="ECO:0000256" key="1">
    <source>
        <dbReference type="ARBA" id="ARBA00004477"/>
    </source>
</evidence>
<keyword evidence="7 8" id="KW-0472">Membrane</keyword>
<evidence type="ECO:0000256" key="10">
    <source>
        <dbReference type="SAM" id="SignalP"/>
    </source>
</evidence>
<comment type="subcellular location">
    <subcellularLocation>
        <location evidence="1">Endoplasmic reticulum membrane</location>
        <topology evidence="1">Multi-pass membrane protein</topology>
    </subcellularLocation>
</comment>
<accession>A0ABR3GRV7</accession>
<feature type="signal peptide" evidence="10">
    <location>
        <begin position="1"/>
        <end position="23"/>
    </location>
</feature>